<gene>
    <name evidence="3" type="ORF">KIK155_LOCUS30512</name>
    <name evidence="4" type="ORF">TOA249_LOCUS20531</name>
</gene>
<dbReference type="Proteomes" id="UP000663838">
    <property type="component" value="Unassembled WGS sequence"/>
</dbReference>
<feature type="region of interest" description="Disordered" evidence="1">
    <location>
        <begin position="45"/>
        <end position="121"/>
    </location>
</feature>
<dbReference type="EMBL" id="CAJOBS010001693">
    <property type="protein sequence ID" value="CAF4753402.1"/>
    <property type="molecule type" value="Genomic_DNA"/>
</dbReference>
<evidence type="ECO:0000313" key="4">
    <source>
        <dbReference type="EMBL" id="CAF4753402.1"/>
    </source>
</evidence>
<keyword evidence="2" id="KW-1133">Transmembrane helix</keyword>
<evidence type="ECO:0000256" key="1">
    <source>
        <dbReference type="SAM" id="MobiDB-lite"/>
    </source>
</evidence>
<evidence type="ECO:0000313" key="3">
    <source>
        <dbReference type="EMBL" id="CAF3765461.1"/>
    </source>
</evidence>
<reference evidence="3" key="1">
    <citation type="submission" date="2021-02" db="EMBL/GenBank/DDBJ databases">
        <authorList>
            <person name="Nowell W R."/>
        </authorList>
    </citation>
    <scope>NUCLEOTIDE SEQUENCE</scope>
</reference>
<feature type="compositionally biased region" description="Low complexity" evidence="1">
    <location>
        <begin position="79"/>
        <end position="96"/>
    </location>
</feature>
<dbReference type="EMBL" id="CAJNYV010005610">
    <property type="protein sequence ID" value="CAF3765461.1"/>
    <property type="molecule type" value="Genomic_DNA"/>
</dbReference>
<name>A0A818ZM47_9BILA</name>
<accession>A0A818ZM47</accession>
<feature type="compositionally biased region" description="Acidic residues" evidence="1">
    <location>
        <begin position="47"/>
        <end position="67"/>
    </location>
</feature>
<keyword evidence="2" id="KW-0472">Membrane</keyword>
<feature type="compositionally biased region" description="Basic residues" evidence="1">
    <location>
        <begin position="107"/>
        <end position="121"/>
    </location>
</feature>
<dbReference type="Proteomes" id="UP000663865">
    <property type="component" value="Unassembled WGS sequence"/>
</dbReference>
<protein>
    <submittedName>
        <fullName evidence="3">Uncharacterized protein</fullName>
    </submittedName>
</protein>
<sequence>MEPFTPEILTSVVLIAIILSGVTFVALTILIICLIRSKRGRVKAEIDDNDNDDDDDDDDDGDDDDDVSLPATSKDSSHTRSPSISPTLSSPSIRTPAGQTPMVQIPQKKKLPSAAPKHRSRVISVTDEYSSNDQMKHKHAYRHDASYDTIITNDSRLQSSQPQQKQQHAKLFKPVIEGNFVTRETPYPPDIIMREQFMIATRGNPNDKYV</sequence>
<proteinExistence type="predicted"/>
<organism evidence="3 5">
    <name type="scientific">Rotaria socialis</name>
    <dbReference type="NCBI Taxonomy" id="392032"/>
    <lineage>
        <taxon>Eukaryota</taxon>
        <taxon>Metazoa</taxon>
        <taxon>Spiralia</taxon>
        <taxon>Gnathifera</taxon>
        <taxon>Rotifera</taxon>
        <taxon>Eurotatoria</taxon>
        <taxon>Bdelloidea</taxon>
        <taxon>Philodinida</taxon>
        <taxon>Philodinidae</taxon>
        <taxon>Rotaria</taxon>
    </lineage>
</organism>
<evidence type="ECO:0000256" key="2">
    <source>
        <dbReference type="SAM" id="Phobius"/>
    </source>
</evidence>
<comment type="caution">
    <text evidence="3">The sequence shown here is derived from an EMBL/GenBank/DDBJ whole genome shotgun (WGS) entry which is preliminary data.</text>
</comment>
<evidence type="ECO:0000313" key="5">
    <source>
        <dbReference type="Proteomes" id="UP000663865"/>
    </source>
</evidence>
<keyword evidence="2" id="KW-0812">Transmembrane</keyword>
<dbReference type="AlphaFoldDB" id="A0A818ZM47"/>
<feature type="transmembrane region" description="Helical" evidence="2">
    <location>
        <begin position="12"/>
        <end position="35"/>
    </location>
</feature>